<gene>
    <name evidence="1" type="ORF">KDM89_05030</name>
</gene>
<reference evidence="1" key="1">
    <citation type="submission" date="2021-04" db="EMBL/GenBank/DDBJ databases">
        <title>novel species isolated from subtropical streams in China.</title>
        <authorList>
            <person name="Lu H."/>
        </authorList>
    </citation>
    <scope>NUCLEOTIDE SEQUENCE</scope>
    <source>
        <strain evidence="1">LFS511W</strain>
    </source>
</reference>
<sequence length="307" mass="34209">MLIQLRRFTEFSLTLCLLFNLTSVRADSDDTIHVRYYQGGTVPEYAVRVLTLALQKSGHSYSLTPVTTPMTTPRIVRTIRNNTPDSVNLFWAASSPDLENALAAIPVPIERGLIGFRVLVTSQEYLPRIEQMNNDHNFKTINLLQGIGWSDTAILRKNGFTVTEASPDNLYNMLAAGRADAFPRSAIDAERELRTQQKLHPSLTIAPGIALVYPRFGVFFFVSGDNKPLRIALEKGMQAALKDGSFLKLYEEDPDIRSALKMLRDPRKIYKLSGTSPDSALHKLDANLFEPLLSGVSKENAAANTRK</sequence>
<keyword evidence="2" id="KW-1185">Reference proteome</keyword>
<protein>
    <submittedName>
        <fullName evidence="1">Uncharacterized protein</fullName>
    </submittedName>
</protein>
<proteinExistence type="predicted"/>
<comment type="caution">
    <text evidence="1">The sequence shown here is derived from an EMBL/GenBank/DDBJ whole genome shotgun (WGS) entry which is preliminary data.</text>
</comment>
<evidence type="ECO:0000313" key="1">
    <source>
        <dbReference type="EMBL" id="MBR7781493.1"/>
    </source>
</evidence>
<dbReference type="AlphaFoldDB" id="A0A941I754"/>
<evidence type="ECO:0000313" key="2">
    <source>
        <dbReference type="Proteomes" id="UP000680067"/>
    </source>
</evidence>
<accession>A0A941I754</accession>
<dbReference type="Proteomes" id="UP000680067">
    <property type="component" value="Unassembled WGS sequence"/>
</dbReference>
<organism evidence="1 2">
    <name type="scientific">Undibacterium luofuense</name>
    <dbReference type="NCBI Taxonomy" id="2828733"/>
    <lineage>
        <taxon>Bacteria</taxon>
        <taxon>Pseudomonadati</taxon>
        <taxon>Pseudomonadota</taxon>
        <taxon>Betaproteobacteria</taxon>
        <taxon>Burkholderiales</taxon>
        <taxon>Oxalobacteraceae</taxon>
        <taxon>Undibacterium</taxon>
    </lineage>
</organism>
<name>A0A941I754_9BURK</name>
<dbReference type="EMBL" id="JAGSPN010000002">
    <property type="protein sequence ID" value="MBR7781493.1"/>
    <property type="molecule type" value="Genomic_DNA"/>
</dbReference>
<dbReference type="RefSeq" id="WP_212686837.1">
    <property type="nucleotide sequence ID" value="NZ_JAGSPN010000002.1"/>
</dbReference>
<dbReference type="SUPFAM" id="SSF53850">
    <property type="entry name" value="Periplasmic binding protein-like II"/>
    <property type="match status" value="1"/>
</dbReference>